<dbReference type="EMBL" id="JAGFPW010000017">
    <property type="protein sequence ID" value="MBO3795848.1"/>
    <property type="molecule type" value="Genomic_DNA"/>
</dbReference>
<evidence type="ECO:0000313" key="3">
    <source>
        <dbReference type="EMBL" id="MBO3795848.1"/>
    </source>
</evidence>
<proteinExistence type="predicted"/>
<sequence length="115" mass="13486">MKTNQVNDRWIVQFRKGIFELAILSLLRSKPMYGYELTSSLKTTSALAISEGAIYPILKRMTEKGWIEFFWEDSLDGPKRKYYKMTQKGEEMLKERLEKYLETHQALLSLSGDLL</sequence>
<evidence type="ECO:0000313" key="4">
    <source>
        <dbReference type="EMBL" id="WHM20771.1"/>
    </source>
</evidence>
<dbReference type="OMA" id="MNESKWH"/>
<evidence type="ECO:0000313" key="5">
    <source>
        <dbReference type="Proteomes" id="UP000076442"/>
    </source>
</evidence>
<dbReference type="PANTHER" id="PTHR33169">
    <property type="entry name" value="PADR-FAMILY TRANSCRIPTIONAL REGULATOR"/>
    <property type="match status" value="1"/>
</dbReference>
<dbReference type="Proteomes" id="UP000076442">
    <property type="component" value="Unassembled WGS sequence"/>
</dbReference>
<dbReference type="EMBL" id="CP125292">
    <property type="protein sequence ID" value="WHM20771.1"/>
    <property type="molecule type" value="Genomic_DNA"/>
</dbReference>
<dbReference type="GeneID" id="86874419"/>
<feature type="domain" description="Transcription regulator PadR N-terminal" evidence="1">
    <location>
        <begin position="23"/>
        <end position="95"/>
    </location>
</feature>
<gene>
    <name evidence="4" type="primary">yizB</name>
    <name evidence="2" type="ORF">B4122_0638</name>
    <name evidence="3" type="ORF">J5227_16425</name>
    <name evidence="4" type="ORF">QL281_18535</name>
</gene>
<dbReference type="Pfam" id="PF03551">
    <property type="entry name" value="PadR"/>
    <property type="match status" value="1"/>
</dbReference>
<reference evidence="3" key="2">
    <citation type="submission" date="2021-03" db="EMBL/GenBank/DDBJ databases">
        <title>Isolation of Bacillus subtilis from fermented food sample.</title>
        <authorList>
            <person name="Lakshmanan V."/>
            <person name="Athira K."/>
            <person name="Rajagopal K."/>
        </authorList>
    </citation>
    <scope>NUCLEOTIDE SEQUENCE</scope>
    <source>
        <strain evidence="3">S1</strain>
    </source>
</reference>
<dbReference type="Proteomes" id="UP001229422">
    <property type="component" value="Chromosome"/>
</dbReference>
<dbReference type="RefSeq" id="WP_003245674.1">
    <property type="nucleotide sequence ID" value="NZ_AP024621.1"/>
</dbReference>
<dbReference type="SUPFAM" id="SSF46785">
    <property type="entry name" value="Winged helix' DNA-binding domain"/>
    <property type="match status" value="1"/>
</dbReference>
<organism evidence="3 6">
    <name type="scientific">Bacillus subtilis</name>
    <dbReference type="NCBI Taxonomy" id="1423"/>
    <lineage>
        <taxon>Bacteria</taxon>
        <taxon>Bacillati</taxon>
        <taxon>Bacillota</taxon>
        <taxon>Bacilli</taxon>
        <taxon>Bacillales</taxon>
        <taxon>Bacillaceae</taxon>
        <taxon>Bacillus</taxon>
    </lineage>
</organism>
<name>A0A063XBZ1_BACIU</name>
<dbReference type="InterPro" id="IPR005149">
    <property type="entry name" value="Tscrpt_reg_PadR_N"/>
</dbReference>
<reference evidence="2 5" key="1">
    <citation type="submission" date="2015-09" db="EMBL/GenBank/DDBJ databases">
        <title>Spore heat resistance.</title>
        <authorList>
            <person name="Boekhorst J."/>
            <person name="Berendsen E.M."/>
            <person name="Wells-Bennik M.H."/>
            <person name="Kuipers O.P."/>
        </authorList>
    </citation>
    <scope>NUCLEOTIDE SEQUENCE [LARGE SCALE GENOMIC DNA]</scope>
    <source>
        <strain evidence="2 5">B4122</strain>
    </source>
</reference>
<dbReference type="Gene3D" id="1.10.10.10">
    <property type="entry name" value="Winged helix-like DNA-binding domain superfamily/Winged helix DNA-binding domain"/>
    <property type="match status" value="1"/>
</dbReference>
<dbReference type="InterPro" id="IPR036390">
    <property type="entry name" value="WH_DNA-bd_sf"/>
</dbReference>
<protein>
    <submittedName>
        <fullName evidence="3">PadR family transcriptional regulator</fullName>
    </submittedName>
    <submittedName>
        <fullName evidence="2">Transcriptional regulator PadR family</fullName>
    </submittedName>
</protein>
<accession>A0A063XBZ1</accession>
<reference evidence="4" key="3">
    <citation type="submission" date="2023-05" db="EMBL/GenBank/DDBJ databases">
        <title>Complete genome sequence of Bacillus subtilis SRCM117797 isolated from Soybean paste.</title>
        <authorList>
            <person name="Abraha H.B."/>
            <person name="Kim K.-P."/>
            <person name="Ryu M.-S."/>
            <person name="Jeong D.-Y."/>
        </authorList>
    </citation>
    <scope>NUCLEOTIDE SEQUENCE</scope>
    <source>
        <strain evidence="4">SRCM117797</strain>
    </source>
</reference>
<evidence type="ECO:0000313" key="2">
    <source>
        <dbReference type="EMBL" id="KZD94881.1"/>
    </source>
</evidence>
<evidence type="ECO:0000259" key="1">
    <source>
        <dbReference type="Pfam" id="PF03551"/>
    </source>
</evidence>
<evidence type="ECO:0000313" key="6">
    <source>
        <dbReference type="Proteomes" id="UP000665181"/>
    </source>
</evidence>
<dbReference type="InterPro" id="IPR036388">
    <property type="entry name" value="WH-like_DNA-bd_sf"/>
</dbReference>
<dbReference type="PANTHER" id="PTHR33169:SF25">
    <property type="entry name" value="DNA-BINDING PROTEIN YIZB-RELATED"/>
    <property type="match status" value="1"/>
</dbReference>
<dbReference type="InterPro" id="IPR052509">
    <property type="entry name" value="Metal_resp_DNA-bind_regulator"/>
</dbReference>
<dbReference type="EMBL" id="LJZV01000002">
    <property type="protein sequence ID" value="KZD94881.1"/>
    <property type="molecule type" value="Genomic_DNA"/>
</dbReference>
<dbReference type="Proteomes" id="UP000665181">
    <property type="component" value="Unassembled WGS sequence"/>
</dbReference>
<dbReference type="SMR" id="A0A063XBZ1"/>
<dbReference type="AlphaFoldDB" id="A0A063XBZ1"/>